<dbReference type="NCBIfam" id="TIGR01730">
    <property type="entry name" value="RND_mfp"/>
    <property type="match status" value="1"/>
</dbReference>
<evidence type="ECO:0000256" key="3">
    <source>
        <dbReference type="SAM" id="SignalP"/>
    </source>
</evidence>
<dbReference type="Proteomes" id="UP000199421">
    <property type="component" value="Unassembled WGS sequence"/>
</dbReference>
<keyword evidence="6" id="KW-1185">Reference proteome</keyword>
<evidence type="ECO:0000313" key="6">
    <source>
        <dbReference type="Proteomes" id="UP000199421"/>
    </source>
</evidence>
<accession>A0A1H7MZE7</accession>
<evidence type="ECO:0000256" key="1">
    <source>
        <dbReference type="ARBA" id="ARBA00009477"/>
    </source>
</evidence>
<dbReference type="OrthoDB" id="9798190at2"/>
<evidence type="ECO:0000313" key="5">
    <source>
        <dbReference type="EMBL" id="SEL16027.1"/>
    </source>
</evidence>
<dbReference type="GO" id="GO:0015562">
    <property type="term" value="F:efflux transmembrane transporter activity"/>
    <property type="evidence" value="ECO:0007669"/>
    <property type="project" value="TreeGrafter"/>
</dbReference>
<reference evidence="6" key="1">
    <citation type="submission" date="2016-10" db="EMBL/GenBank/DDBJ databases">
        <authorList>
            <person name="Varghese N."/>
            <person name="Submissions S."/>
        </authorList>
    </citation>
    <scope>NUCLEOTIDE SEQUENCE [LARGE SCALE GENOMIC DNA]</scope>
    <source>
        <strain evidence="6">DSM 18733</strain>
    </source>
</reference>
<dbReference type="EMBL" id="FOAF01000001">
    <property type="protein sequence ID" value="SEL16027.1"/>
    <property type="molecule type" value="Genomic_DNA"/>
</dbReference>
<dbReference type="RefSeq" id="WP_093323355.1">
    <property type="nucleotide sequence ID" value="NZ_FOAF01000001.1"/>
</dbReference>
<protein>
    <submittedName>
        <fullName evidence="5">RND family efflux transporter, MFP subunit</fullName>
    </submittedName>
</protein>
<dbReference type="Gene3D" id="1.10.287.470">
    <property type="entry name" value="Helix hairpin bin"/>
    <property type="match status" value="1"/>
</dbReference>
<dbReference type="Pfam" id="PF25973">
    <property type="entry name" value="BSH_CzcB"/>
    <property type="match status" value="1"/>
</dbReference>
<keyword evidence="3" id="KW-0732">Signal</keyword>
<dbReference type="InterPro" id="IPR058647">
    <property type="entry name" value="BSH_CzcB-like"/>
</dbReference>
<dbReference type="Gene3D" id="2.40.420.20">
    <property type="match status" value="1"/>
</dbReference>
<feature type="coiled-coil region" evidence="2">
    <location>
        <begin position="132"/>
        <end position="159"/>
    </location>
</feature>
<organism evidence="5 6">
    <name type="scientific">Olivibacter domesticus</name>
    <name type="common">Pseudosphingobacterium domesticum</name>
    <dbReference type="NCBI Taxonomy" id="407022"/>
    <lineage>
        <taxon>Bacteria</taxon>
        <taxon>Pseudomonadati</taxon>
        <taxon>Bacteroidota</taxon>
        <taxon>Sphingobacteriia</taxon>
        <taxon>Sphingobacteriales</taxon>
        <taxon>Sphingobacteriaceae</taxon>
        <taxon>Olivibacter</taxon>
    </lineage>
</organism>
<feature type="chain" id="PRO_5011576554" evidence="3">
    <location>
        <begin position="24"/>
        <end position="348"/>
    </location>
</feature>
<evidence type="ECO:0000256" key="2">
    <source>
        <dbReference type="SAM" id="Coils"/>
    </source>
</evidence>
<name>A0A1H7MZE7_OLID1</name>
<feature type="signal peptide" evidence="3">
    <location>
        <begin position="1"/>
        <end position="23"/>
    </location>
</feature>
<dbReference type="Gene3D" id="2.40.30.170">
    <property type="match status" value="1"/>
</dbReference>
<proteinExistence type="inferred from homology"/>
<dbReference type="PROSITE" id="PS51257">
    <property type="entry name" value="PROKAR_LIPOPROTEIN"/>
    <property type="match status" value="1"/>
</dbReference>
<dbReference type="GO" id="GO:1990281">
    <property type="term" value="C:efflux pump complex"/>
    <property type="evidence" value="ECO:0007669"/>
    <property type="project" value="TreeGrafter"/>
</dbReference>
<feature type="domain" description="CzcB-like barrel-sandwich hybrid" evidence="4">
    <location>
        <begin position="62"/>
        <end position="186"/>
    </location>
</feature>
<dbReference type="PANTHER" id="PTHR30469:SF15">
    <property type="entry name" value="HLYD FAMILY OF SECRETION PROTEINS"/>
    <property type="match status" value="1"/>
</dbReference>
<sequence>MNRISLLCLLLPFLIASCGSSESRSTEGLKEDTIPVKLLALSPHSSGQEVRTSGVFTTDNEAIVSFKNGGVINRVYVKEGDAVKAGQLLATLNPTEVDASVMQAKLSEEKAKRDFKRAQQLYKDSVVTLEQFQNAETALRIAQEQLRSANYNLNQTEIRASASGFVLRRLVNDGQVVGPGTAVLQLNKTGGSDWQLKVGVSDKQWAAISLGDSAIVTSDVINKAIPAIVYKKSEGIDPSSGVFTIMLKLTSGSDGLKIGAGMFAQAIIRSKQQTEGWQIPYDAILDGDAGKAFVFITDDGKTAKRIEISVDAVQQDKVLVSAGLENARSLIISGSAYLTDGSPIKVVD</sequence>
<dbReference type="Gene3D" id="2.40.50.100">
    <property type="match status" value="1"/>
</dbReference>
<dbReference type="STRING" id="407022.SAMN05661044_02168"/>
<dbReference type="SUPFAM" id="SSF111369">
    <property type="entry name" value="HlyD-like secretion proteins"/>
    <property type="match status" value="1"/>
</dbReference>
<dbReference type="AlphaFoldDB" id="A0A1H7MZE7"/>
<keyword evidence="2" id="KW-0175">Coiled coil</keyword>
<dbReference type="InterPro" id="IPR006143">
    <property type="entry name" value="RND_pump_MFP"/>
</dbReference>
<evidence type="ECO:0000259" key="4">
    <source>
        <dbReference type="Pfam" id="PF25973"/>
    </source>
</evidence>
<dbReference type="PANTHER" id="PTHR30469">
    <property type="entry name" value="MULTIDRUG RESISTANCE PROTEIN MDTA"/>
    <property type="match status" value="1"/>
</dbReference>
<gene>
    <name evidence="5" type="ORF">SAMN05661044_02168</name>
</gene>
<comment type="similarity">
    <text evidence="1">Belongs to the membrane fusion protein (MFP) (TC 8.A.1) family.</text>
</comment>